<dbReference type="PANTHER" id="PTHR43194:SF2">
    <property type="entry name" value="PEROXISOMAL MEMBRANE PROTEIN LPX1"/>
    <property type="match status" value="1"/>
</dbReference>
<reference evidence="3 4" key="1">
    <citation type="journal article" date="2020" name="ISME J.">
        <title>Uncovering the hidden diversity of litter-decomposition mechanisms in mushroom-forming fungi.</title>
        <authorList>
            <person name="Floudas D."/>
            <person name="Bentzer J."/>
            <person name="Ahren D."/>
            <person name="Johansson T."/>
            <person name="Persson P."/>
            <person name="Tunlid A."/>
        </authorList>
    </citation>
    <scope>NUCLEOTIDE SEQUENCE [LARGE SCALE GENOMIC DNA]</scope>
    <source>
        <strain evidence="3 4">CBS 101986</strain>
    </source>
</reference>
<evidence type="ECO:0000259" key="2">
    <source>
        <dbReference type="Pfam" id="PF00561"/>
    </source>
</evidence>
<dbReference type="PROSITE" id="PS51257">
    <property type="entry name" value="PROKAR_LIPOPROTEIN"/>
    <property type="match status" value="1"/>
</dbReference>
<dbReference type="Pfam" id="PF00561">
    <property type="entry name" value="Abhydrolase_1"/>
    <property type="match status" value="1"/>
</dbReference>
<evidence type="ECO:0000313" key="4">
    <source>
        <dbReference type="Proteomes" id="UP000567179"/>
    </source>
</evidence>
<dbReference type="InterPro" id="IPR029058">
    <property type="entry name" value="AB_hydrolase_fold"/>
</dbReference>
<evidence type="ECO:0000313" key="3">
    <source>
        <dbReference type="EMBL" id="KAF5309123.1"/>
    </source>
</evidence>
<dbReference type="Proteomes" id="UP000567179">
    <property type="component" value="Unassembled WGS sequence"/>
</dbReference>
<sequence length="300" mass="32213">MFLRAISFVCVVQAFFLSAACMLVSSSDGTKIYANAVGNPSNPGMVIIHGLMLSGTVFDDVVNDVRLTSLFYLVTYDMRGHGQSDKPSSAADYTSRLFADDFAAVSKAFGLKSPVVVGWSYGGTVFSDIFTNLPAGSVSGLVGIAALPYTGMTSLGVNTPTSLAYLTGVFIDDDVPTYINSKVAFVDSLFNNPQNVPAETKWEWLGTAVTQLPSVTTFLLNRPQDPSALYAAGALGLPLLLMAGTNDKVVLNDVIINATASHFTKVQVRRIQGGSHSLFYDNKDECILWLITFMVTIRQS</sequence>
<comment type="caution">
    <text evidence="3">The sequence shown here is derived from an EMBL/GenBank/DDBJ whole genome shotgun (WGS) entry which is preliminary data.</text>
</comment>
<dbReference type="PANTHER" id="PTHR43194">
    <property type="entry name" value="HYDROLASE ALPHA/BETA FOLD FAMILY"/>
    <property type="match status" value="1"/>
</dbReference>
<organism evidence="3 4">
    <name type="scientific">Psilocybe cf. subviscida</name>
    <dbReference type="NCBI Taxonomy" id="2480587"/>
    <lineage>
        <taxon>Eukaryota</taxon>
        <taxon>Fungi</taxon>
        <taxon>Dikarya</taxon>
        <taxon>Basidiomycota</taxon>
        <taxon>Agaricomycotina</taxon>
        <taxon>Agaricomycetes</taxon>
        <taxon>Agaricomycetidae</taxon>
        <taxon>Agaricales</taxon>
        <taxon>Agaricineae</taxon>
        <taxon>Strophariaceae</taxon>
        <taxon>Psilocybe</taxon>
    </lineage>
</organism>
<dbReference type="AlphaFoldDB" id="A0A8H5AQB5"/>
<dbReference type="InterPro" id="IPR050228">
    <property type="entry name" value="Carboxylesterase_BioH"/>
</dbReference>
<dbReference type="EMBL" id="JAACJJ010000060">
    <property type="protein sequence ID" value="KAF5309123.1"/>
    <property type="molecule type" value="Genomic_DNA"/>
</dbReference>
<keyword evidence="4" id="KW-1185">Reference proteome</keyword>
<accession>A0A8H5AQB5</accession>
<dbReference type="SUPFAM" id="SSF53474">
    <property type="entry name" value="alpha/beta-Hydrolases"/>
    <property type="match status" value="1"/>
</dbReference>
<protein>
    <recommendedName>
        <fullName evidence="2">AB hydrolase-1 domain-containing protein</fullName>
    </recommendedName>
</protein>
<feature type="chain" id="PRO_5034088978" description="AB hydrolase-1 domain-containing protein" evidence="1">
    <location>
        <begin position="30"/>
        <end position="300"/>
    </location>
</feature>
<feature type="domain" description="AB hydrolase-1" evidence="2">
    <location>
        <begin position="45"/>
        <end position="282"/>
    </location>
</feature>
<dbReference type="Gene3D" id="3.40.50.1820">
    <property type="entry name" value="alpha/beta hydrolase"/>
    <property type="match status" value="1"/>
</dbReference>
<gene>
    <name evidence="3" type="ORF">D9619_012782</name>
</gene>
<dbReference type="InterPro" id="IPR000073">
    <property type="entry name" value="AB_hydrolase_1"/>
</dbReference>
<name>A0A8H5AQB5_9AGAR</name>
<evidence type="ECO:0000256" key="1">
    <source>
        <dbReference type="SAM" id="SignalP"/>
    </source>
</evidence>
<feature type="signal peptide" evidence="1">
    <location>
        <begin position="1"/>
        <end position="29"/>
    </location>
</feature>
<keyword evidence="1" id="KW-0732">Signal</keyword>
<proteinExistence type="predicted"/>
<dbReference type="OrthoDB" id="408373at2759"/>